<dbReference type="PANTHER" id="PTHR13309:SF0">
    <property type="entry name" value="FMR1-INTERACTING PROTEIN NUFIP1"/>
    <property type="match status" value="1"/>
</dbReference>
<protein>
    <recommendedName>
        <fullName evidence="2">FMR1-interacting protein 1 conserved domain-containing protein</fullName>
    </recommendedName>
</protein>
<feature type="compositionally biased region" description="Basic residues" evidence="1">
    <location>
        <begin position="286"/>
        <end position="304"/>
    </location>
</feature>
<reference evidence="3 4" key="1">
    <citation type="journal article" date="2019" name="BMC Genomics">
        <title>New insights from Opisthorchis felineus genome: update on genomics of the epidemiologically important liver flukes.</title>
        <authorList>
            <person name="Ershov N.I."/>
            <person name="Mordvinov V.A."/>
            <person name="Prokhortchouk E.B."/>
            <person name="Pakharukova M.Y."/>
            <person name="Gunbin K.V."/>
            <person name="Ustyantsev K."/>
            <person name="Genaev M.A."/>
            <person name="Blinov A.G."/>
            <person name="Mazur A."/>
            <person name="Boulygina E."/>
            <person name="Tsygankova S."/>
            <person name="Khrameeva E."/>
            <person name="Chekanov N."/>
            <person name="Fan G."/>
            <person name="Xiao A."/>
            <person name="Zhang H."/>
            <person name="Xu X."/>
            <person name="Yang H."/>
            <person name="Solovyev V."/>
            <person name="Lee S.M."/>
            <person name="Liu X."/>
            <person name="Afonnikov D.A."/>
            <person name="Skryabin K.G."/>
        </authorList>
    </citation>
    <scope>NUCLEOTIDE SEQUENCE [LARGE SCALE GENOMIC DNA]</scope>
    <source>
        <strain evidence="3">AK-0245</strain>
        <tissue evidence="3">Whole organism</tissue>
    </source>
</reference>
<dbReference type="STRING" id="147828.A0A4S2JLL7"/>
<dbReference type="PANTHER" id="PTHR13309">
    <property type="entry name" value="NUCLEAR FRAGILE X MENTAL RETARDATION PROTEIN INTERACTING PROTEIN 1"/>
    <property type="match status" value="1"/>
</dbReference>
<gene>
    <name evidence="3" type="ORF">CRM22_011363</name>
</gene>
<evidence type="ECO:0000259" key="2">
    <source>
        <dbReference type="Pfam" id="PF10453"/>
    </source>
</evidence>
<organism evidence="3 4">
    <name type="scientific">Opisthorchis felineus</name>
    <dbReference type="NCBI Taxonomy" id="147828"/>
    <lineage>
        <taxon>Eukaryota</taxon>
        <taxon>Metazoa</taxon>
        <taxon>Spiralia</taxon>
        <taxon>Lophotrochozoa</taxon>
        <taxon>Platyhelminthes</taxon>
        <taxon>Trematoda</taxon>
        <taxon>Digenea</taxon>
        <taxon>Opisthorchiida</taxon>
        <taxon>Opisthorchiata</taxon>
        <taxon>Opisthorchiidae</taxon>
        <taxon>Opisthorchis</taxon>
    </lineage>
</organism>
<dbReference type="GO" id="GO:0003723">
    <property type="term" value="F:RNA binding"/>
    <property type="evidence" value="ECO:0007669"/>
    <property type="project" value="InterPro"/>
</dbReference>
<dbReference type="AlphaFoldDB" id="A0A4S2JLL7"/>
<dbReference type="GO" id="GO:0005634">
    <property type="term" value="C:nucleus"/>
    <property type="evidence" value="ECO:0007669"/>
    <property type="project" value="TreeGrafter"/>
</dbReference>
<dbReference type="GO" id="GO:0000492">
    <property type="term" value="P:box C/D snoRNP assembly"/>
    <property type="evidence" value="ECO:0007669"/>
    <property type="project" value="TreeGrafter"/>
</dbReference>
<dbReference type="Pfam" id="PF10453">
    <property type="entry name" value="NUFIP1"/>
    <property type="match status" value="1"/>
</dbReference>
<feature type="compositionally biased region" description="Polar residues" evidence="1">
    <location>
        <begin position="220"/>
        <end position="230"/>
    </location>
</feature>
<feature type="region of interest" description="Disordered" evidence="1">
    <location>
        <begin position="175"/>
        <end position="242"/>
    </location>
</feature>
<dbReference type="InterPro" id="IPR019496">
    <property type="entry name" value="NUFIP1_cons_dom"/>
</dbReference>
<accession>A0A4S2JLL7</accession>
<dbReference type="Proteomes" id="UP000308267">
    <property type="component" value="Unassembled WGS sequence"/>
</dbReference>
<comment type="caution">
    <text evidence="3">The sequence shown here is derived from an EMBL/GenBank/DDBJ whole genome shotgun (WGS) entry which is preliminary data.</text>
</comment>
<keyword evidence="4" id="KW-1185">Reference proteome</keyword>
<sequence length="405" mass="46010">MELPSFDLLWRTSEQLDELESVLEQIDRVASHKKLRSRRRLHRRREGLYGVTFDIEDRDYYEPIKYCCDEAFYTEPEYNEHVANHQPCGVDGCPFVGYGRILRIHTEVVHSGGFYNQIYRETSDKGILEWRAARRRNYPTLERAAVKRELLAQRIARGQVFKTAEFGALKRNHPPILSERDLGSISPSSSPPSTAACQAEEALSTHTQFVSGSPEPKAELTTTLPHSSRLSPDPEKPESPLFPSLVAADYDSANTDTDDKAVDKQIAGNTGTLETVEHPNPPTKSSRGRRQRGGRRRTAKRSRTLAKAEDKSASADEGLLPPPPSEKDPFSSHPVVQMAMKRRIVSKNPNRIHSRPTLLHMLLADEMRTERNQLMQCVRYVVKHNCFLEREEDKMQAHDLGICDT</sequence>
<dbReference type="OrthoDB" id="273070at2759"/>
<evidence type="ECO:0000313" key="4">
    <source>
        <dbReference type="Proteomes" id="UP000308267"/>
    </source>
</evidence>
<dbReference type="EMBL" id="SJOL01013083">
    <property type="protein sequence ID" value="TGZ37095.1"/>
    <property type="molecule type" value="Genomic_DNA"/>
</dbReference>
<dbReference type="InterPro" id="IPR039136">
    <property type="entry name" value="NUFIP1-like"/>
</dbReference>
<feature type="domain" description="FMR1-interacting protein 1 conserved" evidence="2">
    <location>
        <begin position="123"/>
        <end position="159"/>
    </location>
</feature>
<proteinExistence type="predicted"/>
<feature type="compositionally biased region" description="Low complexity" evidence="1">
    <location>
        <begin position="184"/>
        <end position="193"/>
    </location>
</feature>
<name>A0A4S2JLL7_OPIFE</name>
<feature type="region of interest" description="Disordered" evidence="1">
    <location>
        <begin position="268"/>
        <end position="332"/>
    </location>
</feature>
<evidence type="ECO:0000313" key="3">
    <source>
        <dbReference type="EMBL" id="TGZ37095.1"/>
    </source>
</evidence>
<evidence type="ECO:0000256" key="1">
    <source>
        <dbReference type="SAM" id="MobiDB-lite"/>
    </source>
</evidence>